<accession>A0A0G3BRU4</accession>
<dbReference type="STRING" id="413882.AAW51_3415"/>
<proteinExistence type="predicted"/>
<dbReference type="RefSeq" id="WP_047195558.1">
    <property type="nucleotide sequence ID" value="NZ_CP011371.1"/>
</dbReference>
<gene>
    <name evidence="1" type="ORF">AAW51_3415</name>
</gene>
<dbReference type="EMBL" id="CP011371">
    <property type="protein sequence ID" value="AKJ30106.1"/>
    <property type="molecule type" value="Genomic_DNA"/>
</dbReference>
<dbReference type="PATRIC" id="fig|413882.6.peg.3565"/>
<evidence type="ECO:0000313" key="2">
    <source>
        <dbReference type="Proteomes" id="UP000035352"/>
    </source>
</evidence>
<dbReference type="KEGG" id="pbh:AAW51_3415"/>
<evidence type="ECO:0000313" key="1">
    <source>
        <dbReference type="EMBL" id="AKJ30106.1"/>
    </source>
</evidence>
<protein>
    <submittedName>
        <fullName evidence="1">Uncharacterized protein</fullName>
    </submittedName>
</protein>
<keyword evidence="2" id="KW-1185">Reference proteome</keyword>
<dbReference type="Proteomes" id="UP000035352">
    <property type="component" value="Chromosome"/>
</dbReference>
<name>A0A0G3BRU4_9BURK</name>
<reference evidence="1 2" key="1">
    <citation type="submission" date="2015-05" db="EMBL/GenBank/DDBJ databases">
        <authorList>
            <person name="Tang B."/>
            <person name="Yu Y."/>
        </authorList>
    </citation>
    <scope>NUCLEOTIDE SEQUENCE [LARGE SCALE GENOMIC DNA]</scope>
    <source>
        <strain evidence="1 2">DSM 7029</strain>
    </source>
</reference>
<organism evidence="1 2">
    <name type="scientific">Caldimonas brevitalea</name>
    <dbReference type="NCBI Taxonomy" id="413882"/>
    <lineage>
        <taxon>Bacteria</taxon>
        <taxon>Pseudomonadati</taxon>
        <taxon>Pseudomonadota</taxon>
        <taxon>Betaproteobacteria</taxon>
        <taxon>Burkholderiales</taxon>
        <taxon>Sphaerotilaceae</taxon>
        <taxon>Caldimonas</taxon>
    </lineage>
</organism>
<sequence length="194" mass="20922">MTRFLFATFQLVILVTTLVTALDWYLAPSPSIWLMNVLPFELVNALQDIGVPGGGAVCPVTCRRGGPLEVLSAVAVVLSARHLWRHFTTSSTPAPSAFGPIERLLAGAAIMLIALEVTLNLPPLLMGKVVLDLFVNAVTLGQVSLARKSAHGMLVAAFWIVELKLLLEGLGLRKTTDRGGRTVRLSDAERSKIR</sequence>
<dbReference type="AlphaFoldDB" id="A0A0G3BRU4"/>